<evidence type="ECO:0000256" key="1">
    <source>
        <dbReference type="ARBA" id="ARBA00022729"/>
    </source>
</evidence>
<dbReference type="Proteomes" id="UP000006732">
    <property type="component" value="Chromosome"/>
</dbReference>
<dbReference type="PANTHER" id="PTHR35038">
    <property type="entry name" value="DISSIMILATORY SULFITE REDUCTASE SIRA"/>
    <property type="match status" value="1"/>
</dbReference>
<dbReference type="OrthoDB" id="9788513at2"/>
<dbReference type="InterPro" id="IPR023155">
    <property type="entry name" value="Cyt_c-552/4"/>
</dbReference>
<gene>
    <name evidence="4" type="ordered locus">Ppro_1588</name>
</gene>
<evidence type="ECO:0000256" key="2">
    <source>
        <dbReference type="SAM" id="SignalP"/>
    </source>
</evidence>
<protein>
    <submittedName>
        <fullName evidence="4">Cytochrome c, putative</fullName>
    </submittedName>
</protein>
<dbReference type="InterPro" id="IPR051829">
    <property type="entry name" value="Multiheme_Cytochr_ET"/>
</dbReference>
<dbReference type="Gene3D" id="1.10.1130.10">
    <property type="entry name" value="Flavocytochrome C3, Chain A"/>
    <property type="match status" value="1"/>
</dbReference>
<evidence type="ECO:0000313" key="4">
    <source>
        <dbReference type="EMBL" id="ABK99203.1"/>
    </source>
</evidence>
<dbReference type="Pfam" id="PF11783">
    <property type="entry name" value="Cytochrome_cB"/>
    <property type="match status" value="1"/>
</dbReference>
<dbReference type="AlphaFoldDB" id="A1APD3"/>
<reference evidence="4 5" key="1">
    <citation type="submission" date="2006-10" db="EMBL/GenBank/DDBJ databases">
        <title>Complete sequence of chromosome of Pelobacter propionicus DSM 2379.</title>
        <authorList>
            <consortium name="US DOE Joint Genome Institute"/>
            <person name="Copeland A."/>
            <person name="Lucas S."/>
            <person name="Lapidus A."/>
            <person name="Barry K."/>
            <person name="Detter J.C."/>
            <person name="Glavina del Rio T."/>
            <person name="Hammon N."/>
            <person name="Israni S."/>
            <person name="Dalin E."/>
            <person name="Tice H."/>
            <person name="Pitluck S."/>
            <person name="Saunders E."/>
            <person name="Brettin T."/>
            <person name="Bruce D."/>
            <person name="Han C."/>
            <person name="Tapia R."/>
            <person name="Schmutz J."/>
            <person name="Larimer F."/>
            <person name="Land M."/>
            <person name="Hauser L."/>
            <person name="Kyrpides N."/>
            <person name="Kim E."/>
            <person name="Lovley D."/>
            <person name="Richardson P."/>
        </authorList>
    </citation>
    <scope>NUCLEOTIDE SEQUENCE [LARGE SCALE GENOMIC DNA]</scope>
    <source>
        <strain evidence="5">DSM 2379 / NBRC 103807 / OttBd1</strain>
    </source>
</reference>
<dbReference type="PANTHER" id="PTHR35038:SF5">
    <property type="entry name" value="CYTOCHROME C-TYPE PROTEIN NRFB"/>
    <property type="match status" value="1"/>
</dbReference>
<dbReference type="HOGENOM" id="CLU_033148_0_0_7"/>
<dbReference type="PROSITE" id="PS51257">
    <property type="entry name" value="PROKAR_LIPOPROTEIN"/>
    <property type="match status" value="1"/>
</dbReference>
<accession>A1APD3</accession>
<dbReference type="Pfam" id="PF13435">
    <property type="entry name" value="Cytochrome_C554"/>
    <property type="match status" value="1"/>
</dbReference>
<dbReference type="PIRSF" id="PIRSF039014">
    <property type="entry name" value="OTR_cyc"/>
    <property type="match status" value="1"/>
</dbReference>
<keyword evidence="5" id="KW-1185">Reference proteome</keyword>
<dbReference type="InterPro" id="IPR036280">
    <property type="entry name" value="Multihaem_cyt_sf"/>
</dbReference>
<dbReference type="InterPro" id="IPR024673">
    <property type="entry name" value="Octahem_Cyt_c"/>
</dbReference>
<dbReference type="EMBL" id="CP000482">
    <property type="protein sequence ID" value="ABK99203.1"/>
    <property type="molecule type" value="Genomic_DNA"/>
</dbReference>
<feature type="chain" id="PRO_5002632525" evidence="2">
    <location>
        <begin position="23"/>
        <end position="474"/>
    </location>
</feature>
<sequence>MKRHFFVLFILAMGCASHPAFAGPNHAEFIRGPFKNGPEVTRKCMECHEQETQSFMKSVHWTWSKKQVVNGKSMEYGKKNALNNFCIALPSNWSRCTSCHAGYGWKDSSFDFTKAENVDCLVCHDSTGTYRKFPSGAGHPVYAGEKKEFPKGNVWEPVDLVRVAQSVGKPTRATCGSCHFYGGGGDRVKHGDLDSTLTNPTPDIDIHMGGKSQMTCESCHRGNDHAIKGEAASVSLGSGAARTMGCTDCHRGDAHKNAMLNRHAGKIACQTCHIPTFAKAKPTKVWWDWSTAGKDVKPEEVKKDAYGEKQYDKMKGDFAWEKDIVPTYFWYNGSVERVLLGDKIDPTREVKLSAAKGSRKDPNARIFPFKVMRGKQPYDSENKTVAVVNVFGPPTSESAYWVHYDWGKAIAAGMKSAGQPYSGKFGWIETSMVWPVNHMVAPKEKALRCADCHGAKGRLDWKALGYAGDPRLKK</sequence>
<keyword evidence="1 2" id="KW-0732">Signal</keyword>
<dbReference type="NCBIfam" id="TIGR04315">
    <property type="entry name" value="octaheme_Shew"/>
    <property type="match status" value="1"/>
</dbReference>
<organism evidence="4 5">
    <name type="scientific">Pelobacter propionicus (strain DSM 2379 / NBRC 103807 / OttBd1)</name>
    <dbReference type="NCBI Taxonomy" id="338966"/>
    <lineage>
        <taxon>Bacteria</taxon>
        <taxon>Pseudomonadati</taxon>
        <taxon>Thermodesulfobacteriota</taxon>
        <taxon>Desulfuromonadia</taxon>
        <taxon>Desulfuromonadales</taxon>
        <taxon>Desulfuromonadaceae</taxon>
        <taxon>Pelobacter</taxon>
    </lineage>
</organism>
<dbReference type="SUPFAM" id="SSF48695">
    <property type="entry name" value="Multiheme cytochromes"/>
    <property type="match status" value="1"/>
</dbReference>
<name>A1APD3_PELPD</name>
<proteinExistence type="predicted"/>
<evidence type="ECO:0000259" key="3">
    <source>
        <dbReference type="Pfam" id="PF13435"/>
    </source>
</evidence>
<dbReference type="KEGG" id="ppd:Ppro_1588"/>
<dbReference type="eggNOG" id="ENOG502Z8B5">
    <property type="taxonomic scope" value="Bacteria"/>
</dbReference>
<dbReference type="GO" id="GO:0016491">
    <property type="term" value="F:oxidoreductase activity"/>
    <property type="evidence" value="ECO:0007669"/>
    <property type="project" value="TreeGrafter"/>
</dbReference>
<dbReference type="RefSeq" id="WP_011735493.1">
    <property type="nucleotide sequence ID" value="NC_008609.1"/>
</dbReference>
<evidence type="ECO:0000313" key="5">
    <source>
        <dbReference type="Proteomes" id="UP000006732"/>
    </source>
</evidence>
<dbReference type="STRING" id="338966.Ppro_1588"/>
<feature type="signal peptide" evidence="2">
    <location>
        <begin position="1"/>
        <end position="22"/>
    </location>
</feature>
<feature type="domain" description="Cytochrome c-552/4" evidence="3">
    <location>
        <begin position="43"/>
        <end position="124"/>
    </location>
</feature>